<dbReference type="InterPro" id="IPR011050">
    <property type="entry name" value="Pectin_lyase_fold/virulence"/>
</dbReference>
<feature type="chain" id="PRO_5019419819" description="Right handed beta helix domain-containing protein" evidence="2">
    <location>
        <begin position="34"/>
        <end position="1000"/>
    </location>
</feature>
<dbReference type="SUPFAM" id="SSF51126">
    <property type="entry name" value="Pectin lyase-like"/>
    <property type="match status" value="2"/>
</dbReference>
<evidence type="ECO:0000313" key="4">
    <source>
        <dbReference type="EMBL" id="ROO28431.1"/>
    </source>
</evidence>
<proteinExistence type="predicted"/>
<keyword evidence="2" id="KW-0732">Signal</keyword>
<feature type="transmembrane region" description="Helical" evidence="1">
    <location>
        <begin position="881"/>
        <end position="899"/>
    </location>
</feature>
<dbReference type="PANTHER" id="PTHR11319:SF35">
    <property type="entry name" value="OUTER MEMBRANE PROTEIN PMPC-RELATED"/>
    <property type="match status" value="1"/>
</dbReference>
<dbReference type="NCBIfam" id="NF041518">
    <property type="entry name" value="choice_anch_Q"/>
    <property type="match status" value="1"/>
</dbReference>
<comment type="caution">
    <text evidence="4">The sequence shown here is derived from an EMBL/GenBank/DDBJ whole genome shotgun (WGS) entry which is preliminary data.</text>
</comment>
<dbReference type="InterPro" id="IPR006626">
    <property type="entry name" value="PbH1"/>
</dbReference>
<dbReference type="EMBL" id="AYKF01000087">
    <property type="protein sequence ID" value="ROO28431.1"/>
    <property type="molecule type" value="Genomic_DNA"/>
</dbReference>
<keyword evidence="1" id="KW-0812">Transmembrane</keyword>
<reference evidence="4 5" key="1">
    <citation type="submission" date="2013-10" db="EMBL/GenBank/DDBJ databases">
        <title>Salinisphaera halophila YIM 95161 Genome Sequencing.</title>
        <authorList>
            <person name="Lai Q."/>
            <person name="Li C."/>
            <person name="Shao Z."/>
        </authorList>
    </citation>
    <scope>NUCLEOTIDE SEQUENCE [LARGE SCALE GENOMIC DNA]</scope>
    <source>
        <strain evidence="4 5">YIM 95161</strain>
    </source>
</reference>
<keyword evidence="1" id="KW-1133">Transmembrane helix</keyword>
<sequence>MSINRNGVGRLHRQVRAAIAGSVLVAAAPGAMAATIMVDSGGDMSGGDGCTLRSAIMAANDNATVGGCAAGDDNNDTIVFADGVAGGTIMLAGEALPTIEGGSTLTIGAADGDGGDSDEDADGVTIDANGQSRIFTNQGQLTLNHLVLVNGMTAGGDAGADDRSGGAILNDDGGVLTVNGGAMRDNTADRAGGAIEEASGVSIDDDDDDDSLDNVRVTLNGVEFSGNDAGMNPGNGGALHVTGGGDIRIDGGAFSDNIAVEGGALWNNGGTMHVDGVAFSGNTATGPAADQGGGAIYAESNGGTLIIDDSRFVENRAGADDSNQMDGADSASSGGAILASTGTTLRVHDSSFRMNAARRAGGAIEVLAGTDTMLDNVTATGNDAGMNPGNGGVVHVTGDGDVDVNGGIFARNTAVEGGAFWNNQGDMHFDGVSIVNNEATGDGADQGGGGIFAEAEANEGEGSGMVTIRNSRIATNRATGDAGSGGALLVSPGATAEITDSRIEGNRANRAGAGIEVADGTVTMLRVTLGGVSSALGNAIDPSPNPGNGGGLHIGGAGSVTIERSSVGYNSAVEGGGLWNSGAGTLDLDNVTVSNNSADTGAGVYLDGAGGSITLDYVTVTDNAGTGVDAAEEAGGSIAIRNSLISGNDTDLGSGVAAEADDGNVTGDVALDGAYRLFGGTTPTQPLATGSAALDSNADCDDMDVDQRGADRGFDAGDSDAGDCDAGAFELTDDPVLTATAVDLDDVVIEADDEADSVAVLGVTLSNDSDDSVNVGGFSGYLERDDMLPEDVDPADLDLTVYVDGNDNGRFDAGGDMAVGSGSVADNGTTFSVTFADGAGVSIPANDSVTYLLVADDGDDDADSEAMIGLMDLGGSGTNAGVLYAGGALLGLVGLLSVGGMRRRTQLLLVVAVIALTLTACSDSDGDGVDLGQPGDNGDMNDDMDDDVMGMGQLRFVLQSLDTTDGADETDLVVGDGLPVRGATVAFEVEQSASASDDMR</sequence>
<dbReference type="InterPro" id="IPR039448">
    <property type="entry name" value="Beta_helix"/>
</dbReference>
<evidence type="ECO:0000259" key="3">
    <source>
        <dbReference type="Pfam" id="PF13229"/>
    </source>
</evidence>
<keyword evidence="1" id="KW-0472">Membrane</keyword>
<dbReference type="OrthoDB" id="7056447at2"/>
<feature type="signal peptide" evidence="2">
    <location>
        <begin position="1"/>
        <end position="33"/>
    </location>
</feature>
<feature type="domain" description="Right handed beta helix" evidence="3">
    <location>
        <begin position="548"/>
        <end position="663"/>
    </location>
</feature>
<dbReference type="Proteomes" id="UP000285123">
    <property type="component" value="Unassembled WGS sequence"/>
</dbReference>
<evidence type="ECO:0000256" key="1">
    <source>
        <dbReference type="SAM" id="Phobius"/>
    </source>
</evidence>
<dbReference type="RefSeq" id="WP_123591307.1">
    <property type="nucleotide sequence ID" value="NZ_AYKF01000087.1"/>
</dbReference>
<dbReference type="PANTHER" id="PTHR11319">
    <property type="entry name" value="G PROTEIN-COUPLED RECEPTOR-RELATED"/>
    <property type="match status" value="1"/>
</dbReference>
<dbReference type="Pfam" id="PF13229">
    <property type="entry name" value="Beta_helix"/>
    <property type="match status" value="1"/>
</dbReference>
<organism evidence="4 5">
    <name type="scientific">Salinisphaera orenii YIM 95161</name>
    <dbReference type="NCBI Taxonomy" id="1051139"/>
    <lineage>
        <taxon>Bacteria</taxon>
        <taxon>Pseudomonadati</taxon>
        <taxon>Pseudomonadota</taxon>
        <taxon>Gammaproteobacteria</taxon>
        <taxon>Salinisphaerales</taxon>
        <taxon>Salinisphaeraceae</taxon>
        <taxon>Salinisphaera</taxon>
    </lineage>
</organism>
<dbReference type="AlphaFoldDB" id="A0A423PSC7"/>
<gene>
    <name evidence="4" type="ORF">SAHL_10170</name>
</gene>
<dbReference type="SMART" id="SM00710">
    <property type="entry name" value="PbH1"/>
    <property type="match status" value="12"/>
</dbReference>
<name>A0A423PSC7_9GAMM</name>
<accession>A0A423PSC7</accession>
<evidence type="ECO:0000256" key="2">
    <source>
        <dbReference type="SAM" id="SignalP"/>
    </source>
</evidence>
<protein>
    <recommendedName>
        <fullName evidence="3">Right handed beta helix domain-containing protein</fullName>
    </recommendedName>
</protein>
<evidence type="ECO:0000313" key="5">
    <source>
        <dbReference type="Proteomes" id="UP000285123"/>
    </source>
</evidence>
<dbReference type="InterPro" id="IPR059226">
    <property type="entry name" value="Choice_anch_Q_dom"/>
</dbReference>